<dbReference type="EMBL" id="BPQB01000064">
    <property type="protein sequence ID" value="GJE96817.1"/>
    <property type="molecule type" value="Genomic_DNA"/>
</dbReference>
<dbReference type="PROSITE" id="PS51767">
    <property type="entry name" value="PEPTIDASE_A1"/>
    <property type="match status" value="1"/>
</dbReference>
<evidence type="ECO:0000256" key="6">
    <source>
        <dbReference type="SAM" id="SignalP"/>
    </source>
</evidence>
<evidence type="ECO:0000259" key="7">
    <source>
        <dbReference type="PROSITE" id="PS51767"/>
    </source>
</evidence>
<dbReference type="SUPFAM" id="SSF50630">
    <property type="entry name" value="Acid proteases"/>
    <property type="match status" value="1"/>
</dbReference>
<dbReference type="InterPro" id="IPR001969">
    <property type="entry name" value="Aspartic_peptidase_AS"/>
</dbReference>
<dbReference type="InterPro" id="IPR001461">
    <property type="entry name" value="Aspartic_peptidase_A1"/>
</dbReference>
<sequence>MFCKASLLTVALALLASASPVVHDSGLRIPLEKRGTLSKSDGTFDHEKALLHSVKTHNKYQNSLRNLLKNTGKLPEGAVIREFKTIPAQLEKRATGSEALTDEEDDLEWAGTISIGTPAQSFLIDFDTGSADLWVPSSSCTSSTCRSKNKYTATRSSTGTKRSGSFSIEYADGSTVSGPVYTDSVTVAGLTATNQYFSPVTTLSSSFSGDPIDGILGLAYPAISNLGQTPFFNTLINQGTVSAGVFGFKLASSGSELFLGGTDTSQYTGAIEYHAVDRSTGFWQARGASALVGGRAVVSNFETIIDSGTTIMYGPPSAVRTLYRSIPGSAVYDSSAGYYSYPCSSAPTVAFSWGGKSFAISAANFNLGSIGGGQCVGALAGEDLGLGSNVWLLGDSFMKNVYTAFSFDSNSVGFATLA</sequence>
<evidence type="ECO:0000313" key="9">
    <source>
        <dbReference type="Proteomes" id="UP000703269"/>
    </source>
</evidence>
<dbReference type="Proteomes" id="UP000703269">
    <property type="component" value="Unassembled WGS sequence"/>
</dbReference>
<dbReference type="InterPro" id="IPR021109">
    <property type="entry name" value="Peptidase_aspartic_dom_sf"/>
</dbReference>
<dbReference type="OrthoDB" id="15189at2759"/>
<dbReference type="PROSITE" id="PS00141">
    <property type="entry name" value="ASP_PROTEASE"/>
    <property type="match status" value="1"/>
</dbReference>
<dbReference type="PRINTS" id="PR00792">
    <property type="entry name" value="PEPSIN"/>
</dbReference>
<dbReference type="AlphaFoldDB" id="A0A9P3GJT1"/>
<organism evidence="8 9">
    <name type="scientific">Phanerochaete sordida</name>
    <dbReference type="NCBI Taxonomy" id="48140"/>
    <lineage>
        <taxon>Eukaryota</taxon>
        <taxon>Fungi</taxon>
        <taxon>Dikarya</taxon>
        <taxon>Basidiomycota</taxon>
        <taxon>Agaricomycotina</taxon>
        <taxon>Agaricomycetes</taxon>
        <taxon>Polyporales</taxon>
        <taxon>Phanerochaetaceae</taxon>
        <taxon>Phanerochaete</taxon>
    </lineage>
</organism>
<keyword evidence="9" id="KW-1185">Reference proteome</keyword>
<comment type="similarity">
    <text evidence="1 5">Belongs to the peptidase A1 family.</text>
</comment>
<proteinExistence type="inferred from homology"/>
<feature type="signal peptide" evidence="6">
    <location>
        <begin position="1"/>
        <end position="18"/>
    </location>
</feature>
<reference evidence="8 9" key="1">
    <citation type="submission" date="2021-08" db="EMBL/GenBank/DDBJ databases">
        <title>Draft Genome Sequence of Phanerochaete sordida strain YK-624.</title>
        <authorList>
            <person name="Mori T."/>
            <person name="Dohra H."/>
            <person name="Suzuki T."/>
            <person name="Kawagishi H."/>
            <person name="Hirai H."/>
        </authorList>
    </citation>
    <scope>NUCLEOTIDE SEQUENCE [LARGE SCALE GENOMIC DNA]</scope>
    <source>
        <strain evidence="8 9">YK-624</strain>
    </source>
</reference>
<dbReference type="Gene3D" id="2.40.70.10">
    <property type="entry name" value="Acid Proteases"/>
    <property type="match status" value="2"/>
</dbReference>
<accession>A0A9P3GJT1</accession>
<keyword evidence="5" id="KW-0378">Hydrolase</keyword>
<evidence type="ECO:0000313" key="8">
    <source>
        <dbReference type="EMBL" id="GJE96817.1"/>
    </source>
</evidence>
<keyword evidence="5 8" id="KW-0645">Protease</keyword>
<dbReference type="InterPro" id="IPR033121">
    <property type="entry name" value="PEPTIDASE_A1"/>
</dbReference>
<feature type="active site" evidence="3">
    <location>
        <position position="127"/>
    </location>
</feature>
<evidence type="ECO:0000256" key="4">
    <source>
        <dbReference type="PIRSR" id="PIRSR601461-2"/>
    </source>
</evidence>
<evidence type="ECO:0000256" key="5">
    <source>
        <dbReference type="RuleBase" id="RU000454"/>
    </source>
</evidence>
<gene>
    <name evidence="8" type="ORF">PsYK624_130230</name>
</gene>
<feature type="chain" id="PRO_5040213803" evidence="6">
    <location>
        <begin position="19"/>
        <end position="418"/>
    </location>
</feature>
<feature type="disulfide bond" evidence="4">
    <location>
        <begin position="140"/>
        <end position="145"/>
    </location>
</feature>
<keyword evidence="4" id="KW-1015">Disulfide bond</keyword>
<dbReference type="InterPro" id="IPR034164">
    <property type="entry name" value="Pepsin-like_dom"/>
</dbReference>
<evidence type="ECO:0000256" key="1">
    <source>
        <dbReference type="ARBA" id="ARBA00007447"/>
    </source>
</evidence>
<keyword evidence="6" id="KW-0732">Signal</keyword>
<keyword evidence="2 5" id="KW-0064">Aspartyl protease</keyword>
<dbReference type="PANTHER" id="PTHR47966:SF51">
    <property type="entry name" value="BETA-SITE APP-CLEAVING ENZYME, ISOFORM A-RELATED"/>
    <property type="match status" value="1"/>
</dbReference>
<dbReference type="GO" id="GO:0006508">
    <property type="term" value="P:proteolysis"/>
    <property type="evidence" value="ECO:0007669"/>
    <property type="project" value="UniProtKB-KW"/>
</dbReference>
<name>A0A9P3GJT1_9APHY</name>
<dbReference type="CDD" id="cd05471">
    <property type="entry name" value="pepsin_like"/>
    <property type="match status" value="1"/>
</dbReference>
<evidence type="ECO:0000256" key="2">
    <source>
        <dbReference type="ARBA" id="ARBA00022750"/>
    </source>
</evidence>
<protein>
    <submittedName>
        <fullName evidence="8">Aspartic protease</fullName>
    </submittedName>
</protein>
<dbReference type="GO" id="GO:0004190">
    <property type="term" value="F:aspartic-type endopeptidase activity"/>
    <property type="evidence" value="ECO:0007669"/>
    <property type="project" value="UniProtKB-KW"/>
</dbReference>
<feature type="active site" evidence="3">
    <location>
        <position position="306"/>
    </location>
</feature>
<dbReference type="Pfam" id="PF00026">
    <property type="entry name" value="Asp"/>
    <property type="match status" value="1"/>
</dbReference>
<comment type="caution">
    <text evidence="8">The sequence shown here is derived from an EMBL/GenBank/DDBJ whole genome shotgun (WGS) entry which is preliminary data.</text>
</comment>
<dbReference type="PANTHER" id="PTHR47966">
    <property type="entry name" value="BETA-SITE APP-CLEAVING ENZYME, ISOFORM A-RELATED"/>
    <property type="match status" value="1"/>
</dbReference>
<evidence type="ECO:0000256" key="3">
    <source>
        <dbReference type="PIRSR" id="PIRSR601461-1"/>
    </source>
</evidence>
<dbReference type="FunFam" id="2.40.70.10:FF:000008">
    <property type="entry name" value="Cathepsin D"/>
    <property type="match status" value="1"/>
</dbReference>
<feature type="domain" description="Peptidase A1" evidence="7">
    <location>
        <begin position="109"/>
        <end position="415"/>
    </location>
</feature>